<gene>
    <name evidence="5" type="ORF">IAD20_07165</name>
</gene>
<dbReference type="AlphaFoldDB" id="A0A9D1M570"/>
<dbReference type="CDD" id="cd07067">
    <property type="entry name" value="HP_PGM_like"/>
    <property type="match status" value="1"/>
</dbReference>
<feature type="active site" description="Proton donor/acceptor" evidence="3">
    <location>
        <position position="85"/>
    </location>
</feature>
<dbReference type="Gene3D" id="3.40.50.1240">
    <property type="entry name" value="Phosphoglycerate mutase-like"/>
    <property type="match status" value="1"/>
</dbReference>
<dbReference type="GO" id="GO:0016791">
    <property type="term" value="F:phosphatase activity"/>
    <property type="evidence" value="ECO:0007669"/>
    <property type="project" value="TreeGrafter"/>
</dbReference>
<dbReference type="SMART" id="SM00855">
    <property type="entry name" value="PGAM"/>
    <property type="match status" value="1"/>
</dbReference>
<dbReference type="InterPro" id="IPR050275">
    <property type="entry name" value="PGM_Phosphatase"/>
</dbReference>
<feature type="binding site" evidence="4">
    <location>
        <position position="61"/>
    </location>
    <ligand>
        <name>substrate</name>
    </ligand>
</feature>
<reference evidence="5" key="2">
    <citation type="journal article" date="2021" name="PeerJ">
        <title>Extensive microbial diversity within the chicken gut microbiome revealed by metagenomics and culture.</title>
        <authorList>
            <person name="Gilroy R."/>
            <person name="Ravi A."/>
            <person name="Getino M."/>
            <person name="Pursley I."/>
            <person name="Horton D.L."/>
            <person name="Alikhan N.F."/>
            <person name="Baker D."/>
            <person name="Gharbi K."/>
            <person name="Hall N."/>
            <person name="Watson M."/>
            <person name="Adriaenssens E.M."/>
            <person name="Foster-Nyarko E."/>
            <person name="Jarju S."/>
            <person name="Secka A."/>
            <person name="Antonio M."/>
            <person name="Oren A."/>
            <person name="Chaudhuri R.R."/>
            <person name="La Ragione R."/>
            <person name="Hildebrand F."/>
            <person name="Pallen M.J."/>
        </authorList>
    </citation>
    <scope>NUCLEOTIDE SEQUENCE</scope>
    <source>
        <strain evidence="5">ChiW3-316</strain>
    </source>
</reference>
<evidence type="ECO:0000256" key="4">
    <source>
        <dbReference type="PIRSR" id="PIRSR613078-2"/>
    </source>
</evidence>
<keyword evidence="1" id="KW-0324">Glycolysis</keyword>
<dbReference type="InterPro" id="IPR001345">
    <property type="entry name" value="PG/BPGM_mutase_AS"/>
</dbReference>
<dbReference type="GO" id="GO:0005737">
    <property type="term" value="C:cytoplasm"/>
    <property type="evidence" value="ECO:0007669"/>
    <property type="project" value="TreeGrafter"/>
</dbReference>
<feature type="binding site" evidence="4">
    <location>
        <position position="96"/>
    </location>
    <ligand>
        <name>substrate</name>
    </ligand>
</feature>
<dbReference type="PROSITE" id="PS00175">
    <property type="entry name" value="PG_MUTASE"/>
    <property type="match status" value="1"/>
</dbReference>
<dbReference type="SUPFAM" id="SSF53254">
    <property type="entry name" value="Phosphoglycerate mutase-like"/>
    <property type="match status" value="1"/>
</dbReference>
<sequence>MKRKDFYLFRHGETEYNRLGLRQGQGIDAGLNETGRLQAQKLAVYLEEKEIEVIYTSPLRRARQTAEIAAVRLCIAVISDERLLEGNFGAAEGLSKEEVKRRWPEIIDSWYKPGLAMAQGFPGGESKAAIQRRMQQALADLLEKPESVIGISSHSAALRFLLMTMGGNGEKLPNAEAIHVVWDGNWRIEE</sequence>
<keyword evidence="2" id="KW-0413">Isomerase</keyword>
<reference evidence="5" key="1">
    <citation type="submission" date="2020-10" db="EMBL/GenBank/DDBJ databases">
        <authorList>
            <person name="Gilroy R."/>
        </authorList>
    </citation>
    <scope>NUCLEOTIDE SEQUENCE</scope>
    <source>
        <strain evidence="5">ChiW3-316</strain>
    </source>
</reference>
<feature type="binding site" evidence="4">
    <location>
        <begin position="10"/>
        <end position="17"/>
    </location>
    <ligand>
        <name>substrate</name>
    </ligand>
</feature>
<evidence type="ECO:0000313" key="6">
    <source>
        <dbReference type="Proteomes" id="UP000824107"/>
    </source>
</evidence>
<evidence type="ECO:0000313" key="5">
    <source>
        <dbReference type="EMBL" id="HIU53844.1"/>
    </source>
</evidence>
<evidence type="ECO:0000256" key="1">
    <source>
        <dbReference type="ARBA" id="ARBA00023152"/>
    </source>
</evidence>
<dbReference type="InterPro" id="IPR029033">
    <property type="entry name" value="His_PPase_superfam"/>
</dbReference>
<dbReference type="Pfam" id="PF00300">
    <property type="entry name" value="His_Phos_1"/>
    <property type="match status" value="1"/>
</dbReference>
<protein>
    <submittedName>
        <fullName evidence="5">Histidine phosphatase family protein</fullName>
    </submittedName>
</protein>
<evidence type="ECO:0000256" key="2">
    <source>
        <dbReference type="ARBA" id="ARBA00023235"/>
    </source>
</evidence>
<dbReference type="Proteomes" id="UP000824107">
    <property type="component" value="Unassembled WGS sequence"/>
</dbReference>
<organism evidence="5 6">
    <name type="scientific">Candidatus Scatocola faecipullorum</name>
    <dbReference type="NCBI Taxonomy" id="2840917"/>
    <lineage>
        <taxon>Bacteria</taxon>
        <taxon>Pseudomonadati</taxon>
        <taxon>Pseudomonadota</taxon>
        <taxon>Alphaproteobacteria</taxon>
        <taxon>Rhodospirillales</taxon>
        <taxon>Rhodospirillaceae</taxon>
        <taxon>Rhodospirillaceae incertae sedis</taxon>
        <taxon>Candidatus Scatocola</taxon>
    </lineage>
</organism>
<dbReference type="EMBL" id="DVNC01000050">
    <property type="protein sequence ID" value="HIU53844.1"/>
    <property type="molecule type" value="Genomic_DNA"/>
</dbReference>
<proteinExistence type="predicted"/>
<comment type="caution">
    <text evidence="5">The sequence shown here is derived from an EMBL/GenBank/DDBJ whole genome shotgun (WGS) entry which is preliminary data.</text>
</comment>
<feature type="active site" description="Tele-phosphohistidine intermediate" evidence="3">
    <location>
        <position position="11"/>
    </location>
</feature>
<name>A0A9D1M570_9PROT</name>
<dbReference type="PANTHER" id="PTHR48100">
    <property type="entry name" value="BROAD-SPECIFICITY PHOSPHATASE YOR283W-RELATED"/>
    <property type="match status" value="1"/>
</dbReference>
<dbReference type="InterPro" id="IPR013078">
    <property type="entry name" value="His_Pase_superF_clade-1"/>
</dbReference>
<dbReference type="PIRSF" id="PIRSF000709">
    <property type="entry name" value="6PFK_2-Ptase"/>
    <property type="match status" value="1"/>
</dbReference>
<accession>A0A9D1M570</accession>
<dbReference type="PANTHER" id="PTHR48100:SF1">
    <property type="entry name" value="HISTIDINE PHOSPHATASE FAMILY PROTEIN-RELATED"/>
    <property type="match status" value="1"/>
</dbReference>
<evidence type="ECO:0000256" key="3">
    <source>
        <dbReference type="PIRSR" id="PIRSR613078-1"/>
    </source>
</evidence>